<dbReference type="EMBL" id="RJJQ01000002">
    <property type="protein sequence ID" value="RNI24850.1"/>
    <property type="molecule type" value="Genomic_DNA"/>
</dbReference>
<feature type="transmembrane region" description="Helical" evidence="1">
    <location>
        <begin position="40"/>
        <end position="58"/>
    </location>
</feature>
<dbReference type="Proteomes" id="UP000271678">
    <property type="component" value="Unassembled WGS sequence"/>
</dbReference>
<keyword evidence="1" id="KW-0472">Membrane</keyword>
<keyword evidence="1" id="KW-1133">Transmembrane helix</keyword>
<evidence type="ECO:0000256" key="1">
    <source>
        <dbReference type="SAM" id="Phobius"/>
    </source>
</evidence>
<keyword evidence="1" id="KW-0812">Transmembrane</keyword>
<reference evidence="2 3" key="1">
    <citation type="submission" date="2018-11" db="EMBL/GenBank/DDBJ databases">
        <title>Draft genome of Simplicispira Flexivirga sp. BO-16.</title>
        <authorList>
            <person name="Im W.T."/>
        </authorList>
    </citation>
    <scope>NUCLEOTIDE SEQUENCE [LARGE SCALE GENOMIC DNA]</scope>
    <source>
        <strain evidence="2 3">BO-16</strain>
    </source>
</reference>
<protein>
    <submittedName>
        <fullName evidence="2">Uncharacterized protein</fullName>
    </submittedName>
</protein>
<feature type="transmembrane region" description="Helical" evidence="1">
    <location>
        <begin position="169"/>
        <end position="188"/>
    </location>
</feature>
<evidence type="ECO:0000313" key="2">
    <source>
        <dbReference type="EMBL" id="RNI24850.1"/>
    </source>
</evidence>
<organism evidence="2 3">
    <name type="scientific">Flexivirga caeni</name>
    <dbReference type="NCBI Taxonomy" id="2294115"/>
    <lineage>
        <taxon>Bacteria</taxon>
        <taxon>Bacillati</taxon>
        <taxon>Actinomycetota</taxon>
        <taxon>Actinomycetes</taxon>
        <taxon>Micrococcales</taxon>
        <taxon>Dermacoccaceae</taxon>
        <taxon>Flexivirga</taxon>
    </lineage>
</organism>
<comment type="caution">
    <text evidence="2">The sequence shown here is derived from an EMBL/GenBank/DDBJ whole genome shotgun (WGS) entry which is preliminary data.</text>
</comment>
<feature type="transmembrane region" description="Helical" evidence="1">
    <location>
        <begin position="12"/>
        <end position="34"/>
    </location>
</feature>
<dbReference type="AlphaFoldDB" id="A0A3M9MH05"/>
<gene>
    <name evidence="2" type="ORF">EFY87_03950</name>
</gene>
<sequence length="293" mass="30893">MEENVMSVRGTAVRAVPALAALTTSTVLVVIVGAVLPGLIALPIFAAGVVVVVVLLCGRAEATAALVLAGARQPHGYEVASLKPVFAVLREHGVAGDVDVRVSDAGGVYAARFGRHTLIVSARMVRAARTGGFSDEHAAAILTHALGLGVRRFEAAMGFWTLPWVAVRAICRAAAEALSVLPLVSLAWRLRFVTAAAAAVQGIAEGHSLFGLLTAGIVAITYLVPWCERREQLLVQRHGDRFVLEHEFGASLAEVLRPNARDPKALQRVHDLQAGGRPPKVRELTLVPTGTAN</sequence>
<name>A0A3M9MH05_9MICO</name>
<evidence type="ECO:0000313" key="3">
    <source>
        <dbReference type="Proteomes" id="UP000271678"/>
    </source>
</evidence>
<proteinExistence type="predicted"/>
<feature type="transmembrane region" description="Helical" evidence="1">
    <location>
        <begin position="208"/>
        <end position="227"/>
    </location>
</feature>
<keyword evidence="3" id="KW-1185">Reference proteome</keyword>
<accession>A0A3M9MH05</accession>